<feature type="transmembrane region" description="Helical" evidence="1">
    <location>
        <begin position="145"/>
        <end position="163"/>
    </location>
</feature>
<dbReference type="OrthoDB" id="38219at10239"/>
<accession>A0A125R921</accession>
<evidence type="ECO:0000256" key="1">
    <source>
        <dbReference type="SAM" id="Phobius"/>
    </source>
</evidence>
<proteinExistence type="predicted"/>
<dbReference type="Proteomes" id="UP000241608">
    <property type="component" value="Segment"/>
</dbReference>
<feature type="transmembrane region" description="Helical" evidence="1">
    <location>
        <begin position="35"/>
        <end position="54"/>
    </location>
</feature>
<name>A0A125R921_9VIRU</name>
<sequence>MQLSALIWLLMNLFNLSLFLLLLKLQVRMASFSSLPPLLTFPLLAIWIGSALLSTSVSPVMHRAILSLSTIFQHLIPSATSSKLSLWVMPHRAFSFNSMDLVAMLRAFVVVLHSVVVAVVSSPRLASQNLQLGRMLPQSNVKAKINFFIFAFPACVFAVRMPIGQTWPVNKIGLITRDPYQFVNTVKYCHNYPDIMCYERGGNGYTPGDEAFWSIQSCTDAFGLGAIEILFPHKRDTENLDDHGRPNCNGLCHDLNVNRVLGASVLLFSAEPSVRFHPGHLSLYAHTVPQSYWHLGHFVEFSGPPGGCFIFVFRRDIYWSGQPPPYDNTPIVPPPAAEL</sequence>
<dbReference type="KEGG" id="vg:37619801"/>
<reference evidence="2 3" key="1">
    <citation type="submission" date="2015-08" db="EMBL/GenBank/DDBJ databases">
        <title>A novel positive single-stranded RNA mycovirus isolated to Sclerotinia sclerotiorum.</title>
        <authorList>
            <person name="Li K."/>
            <person name="Xie J."/>
            <person name="Cheng J."/>
            <person name="Fu Y."/>
            <person name="Jiang D."/>
        </authorList>
    </citation>
    <scope>NUCLEOTIDE SEQUENCE [LARGE SCALE GENOMIC DNA]</scope>
    <source>
        <strain evidence="2">AX19</strain>
    </source>
</reference>
<keyword evidence="3" id="KW-1185">Reference proteome</keyword>
<organism evidence="2 3">
    <name type="scientific">Sclerotinia sclerotiorum deltaflexivirus 1</name>
    <dbReference type="NCBI Taxonomy" id="1788309"/>
    <lineage>
        <taxon>Viruses</taxon>
        <taxon>Riboviria</taxon>
        <taxon>Orthornavirae</taxon>
        <taxon>Kitrinoviricota</taxon>
        <taxon>Alsuviricetes</taxon>
        <taxon>Tymovirales</taxon>
        <taxon>Deltaflexiviridae</taxon>
        <taxon>Deltaflexivirus</taxon>
        <taxon>Deltaflexivirus sclerotiniae</taxon>
        <taxon>Sclerotinia deltaflexivirus 1</taxon>
    </lineage>
</organism>
<dbReference type="GeneID" id="37619801"/>
<feature type="transmembrane region" description="Helical" evidence="1">
    <location>
        <begin position="101"/>
        <end position="125"/>
    </location>
</feature>
<evidence type="ECO:0000313" key="3">
    <source>
        <dbReference type="Proteomes" id="UP000241608"/>
    </source>
</evidence>
<evidence type="ECO:0000313" key="2">
    <source>
        <dbReference type="EMBL" id="AMD16210.1"/>
    </source>
</evidence>
<feature type="transmembrane region" description="Helical" evidence="1">
    <location>
        <begin position="6"/>
        <end position="23"/>
    </location>
</feature>
<keyword evidence="1" id="KW-0472">Membrane</keyword>
<dbReference type="RefSeq" id="YP_009508365.1">
    <property type="nucleotide sequence ID" value="NC_038977.1"/>
</dbReference>
<keyword evidence="1" id="KW-1133">Transmembrane helix</keyword>
<keyword evidence="1" id="KW-0812">Transmembrane</keyword>
<dbReference type="EMBL" id="KT581451">
    <property type="protein sequence ID" value="AMD16210.1"/>
    <property type="molecule type" value="Genomic_RNA"/>
</dbReference>
<protein>
    <submittedName>
        <fullName evidence="2">Uncharacterized protein</fullName>
    </submittedName>
</protein>